<dbReference type="InterPro" id="IPR002347">
    <property type="entry name" value="SDR_fam"/>
</dbReference>
<dbReference type="eggNOG" id="KOG1208">
    <property type="taxonomic scope" value="Eukaryota"/>
</dbReference>
<sequence>MVGFFSYFTGKRGPSGFGSSSTAEDVAQGISLHSQVAIITGSTSGIGFETARVLAKHGAHVVVPARKIKDSEGVRSRILKEFPDATVSVGELDLSSLASVRKFVTEFKALELPLNMIINNAGISSGKFVLSPEELELDFATNHMGHFLLVELLLDDVIKTSSETGIEGRIVIVSSEAHKFAPKQLVYEKLNDKDSFSWTGAYGRSKLANIWHAKELARRLQCSQERNVNVTANALHPGAIDTNLGRDFNKILVSTVFFLGKPFLKTVPQGAATTVYAAIHPSMRGVTGKYLCDCNEAECSATANDMKMAAELWEFSEKFVASHP</sequence>
<reference evidence="1 2" key="1">
    <citation type="journal article" date="2011" name="Science">
        <title>The Selaginella genome identifies genetic changes associated with the evolution of vascular plants.</title>
        <authorList>
            <person name="Banks J.A."/>
            <person name="Nishiyama T."/>
            <person name="Hasebe M."/>
            <person name="Bowman J.L."/>
            <person name="Gribskov M."/>
            <person name="dePamphilis C."/>
            <person name="Albert V.A."/>
            <person name="Aono N."/>
            <person name="Aoyama T."/>
            <person name="Ambrose B.A."/>
            <person name="Ashton N.W."/>
            <person name="Axtell M.J."/>
            <person name="Barker E."/>
            <person name="Barker M.S."/>
            <person name="Bennetzen J.L."/>
            <person name="Bonawitz N.D."/>
            <person name="Chapple C."/>
            <person name="Cheng C."/>
            <person name="Correa L.G."/>
            <person name="Dacre M."/>
            <person name="DeBarry J."/>
            <person name="Dreyer I."/>
            <person name="Elias M."/>
            <person name="Engstrom E.M."/>
            <person name="Estelle M."/>
            <person name="Feng L."/>
            <person name="Finet C."/>
            <person name="Floyd S.K."/>
            <person name="Frommer W.B."/>
            <person name="Fujita T."/>
            <person name="Gramzow L."/>
            <person name="Gutensohn M."/>
            <person name="Harholt J."/>
            <person name="Hattori M."/>
            <person name="Heyl A."/>
            <person name="Hirai T."/>
            <person name="Hiwatashi Y."/>
            <person name="Ishikawa M."/>
            <person name="Iwata M."/>
            <person name="Karol K.G."/>
            <person name="Koehler B."/>
            <person name="Kolukisaoglu U."/>
            <person name="Kubo M."/>
            <person name="Kurata T."/>
            <person name="Lalonde S."/>
            <person name="Li K."/>
            <person name="Li Y."/>
            <person name="Litt A."/>
            <person name="Lyons E."/>
            <person name="Manning G."/>
            <person name="Maruyama T."/>
            <person name="Michael T.P."/>
            <person name="Mikami K."/>
            <person name="Miyazaki S."/>
            <person name="Morinaga S."/>
            <person name="Murata T."/>
            <person name="Mueller-Roeber B."/>
            <person name="Nelson D.R."/>
            <person name="Obara M."/>
            <person name="Oguri Y."/>
            <person name="Olmstead R.G."/>
            <person name="Onodera N."/>
            <person name="Petersen B.L."/>
            <person name="Pils B."/>
            <person name="Prigge M."/>
            <person name="Rensing S.A."/>
            <person name="Riano-Pachon D.M."/>
            <person name="Roberts A.W."/>
            <person name="Sato Y."/>
            <person name="Scheller H.V."/>
            <person name="Schulz B."/>
            <person name="Schulz C."/>
            <person name="Shakirov E.V."/>
            <person name="Shibagaki N."/>
            <person name="Shinohara N."/>
            <person name="Shippen D.E."/>
            <person name="Soerensen I."/>
            <person name="Sotooka R."/>
            <person name="Sugimoto N."/>
            <person name="Sugita M."/>
            <person name="Sumikawa N."/>
            <person name="Tanurdzic M."/>
            <person name="Theissen G."/>
            <person name="Ulvskov P."/>
            <person name="Wakazuki S."/>
            <person name="Weng J.K."/>
            <person name="Willats W.W."/>
            <person name="Wipf D."/>
            <person name="Wolf P.G."/>
            <person name="Yang L."/>
            <person name="Zimmer A.D."/>
            <person name="Zhu Q."/>
            <person name="Mitros T."/>
            <person name="Hellsten U."/>
            <person name="Loque D."/>
            <person name="Otillar R."/>
            <person name="Salamov A."/>
            <person name="Schmutz J."/>
            <person name="Shapiro H."/>
            <person name="Lindquist E."/>
            <person name="Lucas S."/>
            <person name="Rokhsar D."/>
            <person name="Grigoriev I.V."/>
        </authorList>
    </citation>
    <scope>NUCLEOTIDE SEQUENCE [LARGE SCALE GENOMIC DNA]</scope>
</reference>
<dbReference type="PANTHER" id="PTHR48476:SF1">
    <property type="entry name" value="SHORT-CHAIN DEHYDROGENASE TIC 32, CHLOROPLASTIC-LIKE"/>
    <property type="match status" value="1"/>
</dbReference>
<protein>
    <submittedName>
        <fullName evidence="1">Uncharacterized protein</fullName>
    </submittedName>
</protein>
<accession>D8R2T8</accession>
<dbReference type="InterPro" id="IPR036291">
    <property type="entry name" value="NAD(P)-bd_dom_sf"/>
</dbReference>
<dbReference type="CDD" id="cd05327">
    <property type="entry name" value="retinol-DH_like_SDR_c_like"/>
    <property type="match status" value="1"/>
</dbReference>
<dbReference type="PANTHER" id="PTHR48476">
    <property type="entry name" value="SHORT-CHAIN DEHYDROGENASE TIC 32, CHLOROPLASTIC-LIKE"/>
    <property type="match status" value="1"/>
</dbReference>
<organism evidence="2">
    <name type="scientific">Selaginella moellendorffii</name>
    <name type="common">Spikemoss</name>
    <dbReference type="NCBI Taxonomy" id="88036"/>
    <lineage>
        <taxon>Eukaryota</taxon>
        <taxon>Viridiplantae</taxon>
        <taxon>Streptophyta</taxon>
        <taxon>Embryophyta</taxon>
        <taxon>Tracheophyta</taxon>
        <taxon>Lycopodiopsida</taxon>
        <taxon>Selaginellales</taxon>
        <taxon>Selaginellaceae</taxon>
        <taxon>Selaginella</taxon>
    </lineage>
</organism>
<proteinExistence type="predicted"/>
<dbReference type="OMA" id="SHFHGKN"/>
<dbReference type="Gene3D" id="3.40.50.720">
    <property type="entry name" value="NAD(P)-binding Rossmann-like Domain"/>
    <property type="match status" value="1"/>
</dbReference>
<dbReference type="STRING" id="88036.D8R2T8"/>
<evidence type="ECO:0000313" key="2">
    <source>
        <dbReference type="Proteomes" id="UP000001514"/>
    </source>
</evidence>
<dbReference type="InterPro" id="IPR055280">
    <property type="entry name" value="TIC32"/>
</dbReference>
<dbReference type="HOGENOM" id="CLU_010194_44_0_1"/>
<dbReference type="KEGG" id="smo:SELMODRAFT_167388"/>
<keyword evidence="2" id="KW-1185">Reference proteome</keyword>
<dbReference type="Pfam" id="PF00106">
    <property type="entry name" value="adh_short"/>
    <property type="match status" value="1"/>
</dbReference>
<dbReference type="InParanoid" id="D8R2T8"/>
<dbReference type="Gramene" id="EFJ33783">
    <property type="protein sequence ID" value="EFJ33783"/>
    <property type="gene ID" value="SELMODRAFT_167388"/>
</dbReference>
<dbReference type="AlphaFoldDB" id="D8R2T8"/>
<dbReference type="Proteomes" id="UP000001514">
    <property type="component" value="Unassembled WGS sequence"/>
</dbReference>
<dbReference type="EMBL" id="GL377570">
    <property type="protein sequence ID" value="EFJ33783.1"/>
    <property type="molecule type" value="Genomic_DNA"/>
</dbReference>
<name>D8R2T8_SELML</name>
<dbReference type="SUPFAM" id="SSF51735">
    <property type="entry name" value="NAD(P)-binding Rossmann-fold domains"/>
    <property type="match status" value="1"/>
</dbReference>
<evidence type="ECO:0000313" key="1">
    <source>
        <dbReference type="EMBL" id="EFJ33783.1"/>
    </source>
</evidence>
<dbReference type="PRINTS" id="PR00081">
    <property type="entry name" value="GDHRDH"/>
</dbReference>
<gene>
    <name evidence="1" type="ORF">SELMODRAFT_167388</name>
</gene>